<sequence length="148" mass="17286">MAALTDEAWLYYYDPTIKQQSSEWKHPSSPTPKKAKTVKSAGKVMTTIFFIINNCVSTRYRTYYDSYYTNVLRTMIQHIKRKCPLPRNGFLLHHDNARPHFACCVLDVSQQNIVDILPHPPYSPDKAPCDFWLFPQLKKPFRGKRFAS</sequence>
<dbReference type="Pfam" id="PF01359">
    <property type="entry name" value="Transposase_1"/>
    <property type="match status" value="1"/>
</dbReference>
<protein>
    <submittedName>
        <fullName evidence="1">Histone-lysine N-methyltransferase SETMAR</fullName>
    </submittedName>
</protein>
<dbReference type="Gene3D" id="3.30.420.10">
    <property type="entry name" value="Ribonuclease H-like superfamily/Ribonuclease H"/>
    <property type="match status" value="1"/>
</dbReference>
<comment type="caution">
    <text evidence="1">The sequence shown here is derived from an EMBL/GenBank/DDBJ whole genome shotgun (WGS) entry which is preliminary data.</text>
</comment>
<keyword evidence="2" id="KW-1185">Reference proteome</keyword>
<dbReference type="InterPro" id="IPR001888">
    <property type="entry name" value="Transposase_1"/>
</dbReference>
<dbReference type="InterPro" id="IPR052709">
    <property type="entry name" value="Transposase-MT_Hybrid"/>
</dbReference>
<evidence type="ECO:0000313" key="2">
    <source>
        <dbReference type="Proteomes" id="UP000887159"/>
    </source>
</evidence>
<proteinExistence type="predicted"/>
<dbReference type="EMBL" id="BMAU01021381">
    <property type="protein sequence ID" value="GFY27856.1"/>
    <property type="molecule type" value="Genomic_DNA"/>
</dbReference>
<reference evidence="1" key="1">
    <citation type="submission" date="2020-08" db="EMBL/GenBank/DDBJ databases">
        <title>Multicomponent nature underlies the extraordinary mechanical properties of spider dragline silk.</title>
        <authorList>
            <person name="Kono N."/>
            <person name="Nakamura H."/>
            <person name="Mori M."/>
            <person name="Yoshida Y."/>
            <person name="Ohtoshi R."/>
            <person name="Malay A.D."/>
            <person name="Moran D.A.P."/>
            <person name="Tomita M."/>
            <person name="Numata K."/>
            <person name="Arakawa K."/>
        </authorList>
    </citation>
    <scope>NUCLEOTIDE SEQUENCE</scope>
</reference>
<organism evidence="1 2">
    <name type="scientific">Trichonephila clavipes</name>
    <name type="common">Golden silk orbweaver</name>
    <name type="synonym">Nephila clavipes</name>
    <dbReference type="NCBI Taxonomy" id="2585209"/>
    <lineage>
        <taxon>Eukaryota</taxon>
        <taxon>Metazoa</taxon>
        <taxon>Ecdysozoa</taxon>
        <taxon>Arthropoda</taxon>
        <taxon>Chelicerata</taxon>
        <taxon>Arachnida</taxon>
        <taxon>Araneae</taxon>
        <taxon>Araneomorphae</taxon>
        <taxon>Entelegynae</taxon>
        <taxon>Araneoidea</taxon>
        <taxon>Nephilidae</taxon>
        <taxon>Trichonephila</taxon>
    </lineage>
</organism>
<dbReference type="InterPro" id="IPR036397">
    <property type="entry name" value="RNaseH_sf"/>
</dbReference>
<dbReference type="Proteomes" id="UP000887159">
    <property type="component" value="Unassembled WGS sequence"/>
</dbReference>
<dbReference type="PANTHER" id="PTHR46060:SF1">
    <property type="entry name" value="MARINER MOS1 TRANSPOSASE-LIKE PROTEIN"/>
    <property type="match status" value="1"/>
</dbReference>
<dbReference type="GO" id="GO:0003676">
    <property type="term" value="F:nucleic acid binding"/>
    <property type="evidence" value="ECO:0007669"/>
    <property type="project" value="InterPro"/>
</dbReference>
<gene>
    <name evidence="1" type="primary">NCL1_13436</name>
    <name evidence="1" type="ORF">TNCV_243211</name>
</gene>
<name>A0A8X7BDH9_TRICX</name>
<accession>A0A8X7BDH9</accession>
<evidence type="ECO:0000313" key="1">
    <source>
        <dbReference type="EMBL" id="GFY27856.1"/>
    </source>
</evidence>
<dbReference type="AlphaFoldDB" id="A0A8X7BDH9"/>
<dbReference type="PANTHER" id="PTHR46060">
    <property type="entry name" value="MARINER MOS1 TRANSPOSASE-LIKE PROTEIN"/>
    <property type="match status" value="1"/>
</dbReference>